<name>A0A2S0HT20_9FLAO</name>
<proteinExistence type="predicted"/>
<dbReference type="KEGG" id="aue:C5O00_00640"/>
<accession>A0A2S0HT20</accession>
<protein>
    <recommendedName>
        <fullName evidence="3">WbqC-like protein</fullName>
    </recommendedName>
</protein>
<dbReference type="AlphaFoldDB" id="A0A2S0HT20"/>
<dbReference type="EMBL" id="CP027062">
    <property type="protein sequence ID" value="AVI49748.1"/>
    <property type="molecule type" value="Genomic_DNA"/>
</dbReference>
<evidence type="ECO:0000313" key="1">
    <source>
        <dbReference type="EMBL" id="AVI49748.1"/>
    </source>
</evidence>
<keyword evidence="2" id="KW-1185">Reference proteome</keyword>
<dbReference type="Proteomes" id="UP000238442">
    <property type="component" value="Chromosome"/>
</dbReference>
<evidence type="ECO:0008006" key="3">
    <source>
        <dbReference type="Google" id="ProtNLM"/>
    </source>
</evidence>
<reference evidence="1 2" key="1">
    <citation type="submission" date="2018-02" db="EMBL/GenBank/DDBJ databases">
        <title>Genomic analysis of the strain RR4-38 isolated from a seawater recirculating aquaculture system.</title>
        <authorList>
            <person name="Kim Y.-S."/>
            <person name="Jang Y.H."/>
            <person name="Kim K.-H."/>
        </authorList>
    </citation>
    <scope>NUCLEOTIDE SEQUENCE [LARGE SCALE GENOMIC DNA]</scope>
    <source>
        <strain evidence="1 2">RR4-38</strain>
    </source>
</reference>
<dbReference type="Pfam" id="PF08889">
    <property type="entry name" value="WbqC"/>
    <property type="match status" value="1"/>
</dbReference>
<evidence type="ECO:0000313" key="2">
    <source>
        <dbReference type="Proteomes" id="UP000238442"/>
    </source>
</evidence>
<dbReference type="OrthoDB" id="1523452at2"/>
<organism evidence="1 2">
    <name type="scientific">Pukyongia salina</name>
    <dbReference type="NCBI Taxonomy" id="2094025"/>
    <lineage>
        <taxon>Bacteria</taxon>
        <taxon>Pseudomonadati</taxon>
        <taxon>Bacteroidota</taxon>
        <taxon>Flavobacteriia</taxon>
        <taxon>Flavobacteriales</taxon>
        <taxon>Flavobacteriaceae</taxon>
        <taxon>Pukyongia</taxon>
    </lineage>
</organism>
<sequence length="208" mass="24143">MARILLHPTYFPSISHMVAIVAADGVVFEVQDNYQKQTYRNRAYIAHTNGRLLLYVPVKHSRGGDRQKTRDVVPEDSFPWQSQHWKSLQTAYRTSPFFEYYEDDLRPLFTRPVEKLLDHNLNIFTLLCDLLGISKPVELTTSFELSPSIPDYRYLVAAKKEKDFDFPPYTQVLEAHHGYLPNLSVLDLLFNEGPNALHYLEAQKLDTI</sequence>
<gene>
    <name evidence="1" type="ORF">C5O00_00640</name>
</gene>
<dbReference type="InterPro" id="IPR014985">
    <property type="entry name" value="WbqC"/>
</dbReference>